<keyword evidence="3" id="KW-1185">Reference proteome</keyword>
<dbReference type="EMBL" id="JAZAQF010000028">
    <property type="protein sequence ID" value="MFG3817011.1"/>
    <property type="molecule type" value="Genomic_DNA"/>
</dbReference>
<reference evidence="3" key="1">
    <citation type="journal article" date="2024" name="Algal Res.">
        <title>Biochemical, toxicological and genomic investigation of a high-biomass producing Limnothrix strain isolated from Italian shallow drinking water reservoir.</title>
        <authorList>
            <person name="Simonazzi M."/>
            <person name="Shishido T.K."/>
            <person name="Delbaje E."/>
            <person name="Wahlsten M."/>
            <person name="Fewer D.P."/>
            <person name="Sivonen K."/>
            <person name="Pezzolesi L."/>
            <person name="Pistocchi R."/>
        </authorList>
    </citation>
    <scope>NUCLEOTIDE SEQUENCE [LARGE SCALE GENOMIC DNA]</scope>
    <source>
        <strain evidence="3">LRLZ20PSL1</strain>
    </source>
</reference>
<proteinExistence type="predicted"/>
<accession>A0ABW7C7K8</accession>
<gene>
    <name evidence="2" type="ORF">VPK24_05135</name>
</gene>
<evidence type="ECO:0000313" key="3">
    <source>
        <dbReference type="Proteomes" id="UP001604335"/>
    </source>
</evidence>
<organism evidence="2 3">
    <name type="scientific">Limnothrix redekei LRLZ20PSL1</name>
    <dbReference type="NCBI Taxonomy" id="3112953"/>
    <lineage>
        <taxon>Bacteria</taxon>
        <taxon>Bacillati</taxon>
        <taxon>Cyanobacteriota</taxon>
        <taxon>Cyanophyceae</taxon>
        <taxon>Pseudanabaenales</taxon>
        <taxon>Pseudanabaenaceae</taxon>
        <taxon>Limnothrix</taxon>
    </lineage>
</organism>
<sequence length="499" mass="55698">MQLSPIVDIVIGLLFVYLTLSLLASEIQELIATLLQWRAAHLKQSIAQLLGGGSQSTVSGRAPQRPGDSNRAEQLTERLYDSPTINSLNQEARGLLATGFRKGFRVLCNLIGLSNPIFGQHTSAPSHIPPSSFADALLSSAKIPDLIRTVSLRRFEQFTQDLGRQTRQLLQPQLSDSRLTQLLDRFEQRLRDITTDYRSGKFDLKISLTRVLNSVDRLISILQAAHVPEVDRLVILRDDTFEDREGHTILLAALLPSTEEVLDGLRHKRAIYQEVQAVIAELRDANDPTRKGLEEALNLLPEPVQDNLLLLAKRARSRATSVQEDFQEFQKEVEGWYDRARDRASGVYRRNARGVSILLGIVLAVASNADTFNIVSKLSRDTALRQAVNAYADRVVQTGSAPGVPSRPMLPKWSEVSQDMQAALDETTLPIGWDSNKLNEQLRYDNRKPKNQGEVIWVLIRTALGWLVTGLAIAMGAPFWFDLLSKIMRVKNTGKSEAS</sequence>
<name>A0ABW7C7K8_9CYAN</name>
<keyword evidence="1" id="KW-0472">Membrane</keyword>
<evidence type="ECO:0000313" key="2">
    <source>
        <dbReference type="EMBL" id="MFG3817011.1"/>
    </source>
</evidence>
<dbReference type="RefSeq" id="WP_393011031.1">
    <property type="nucleotide sequence ID" value="NZ_JAZAQF010000028.1"/>
</dbReference>
<feature type="transmembrane region" description="Helical" evidence="1">
    <location>
        <begin position="455"/>
        <end position="481"/>
    </location>
</feature>
<keyword evidence="1" id="KW-1133">Transmembrane helix</keyword>
<comment type="caution">
    <text evidence="2">The sequence shown here is derived from an EMBL/GenBank/DDBJ whole genome shotgun (WGS) entry which is preliminary data.</text>
</comment>
<dbReference type="Proteomes" id="UP001604335">
    <property type="component" value="Unassembled WGS sequence"/>
</dbReference>
<evidence type="ECO:0000256" key="1">
    <source>
        <dbReference type="SAM" id="Phobius"/>
    </source>
</evidence>
<keyword evidence="1" id="KW-0812">Transmembrane</keyword>
<protein>
    <submittedName>
        <fullName evidence="2">Uncharacterized protein</fullName>
    </submittedName>
</protein>